<protein>
    <recommendedName>
        <fullName evidence="1">Amidohydrolase 3 domain-containing protein</fullName>
    </recommendedName>
</protein>
<feature type="non-terminal residue" evidence="2">
    <location>
        <position position="263"/>
    </location>
</feature>
<reference evidence="2" key="1">
    <citation type="submission" date="2018-05" db="EMBL/GenBank/DDBJ databases">
        <authorList>
            <person name="Lanie J.A."/>
            <person name="Ng W.-L."/>
            <person name="Kazmierczak K.M."/>
            <person name="Andrzejewski T.M."/>
            <person name="Davidsen T.M."/>
            <person name="Wayne K.J."/>
            <person name="Tettelin H."/>
            <person name="Glass J.I."/>
            <person name="Rusch D."/>
            <person name="Podicherti R."/>
            <person name="Tsui H.-C.T."/>
            <person name="Winkler M.E."/>
        </authorList>
    </citation>
    <scope>NUCLEOTIDE SEQUENCE</scope>
</reference>
<evidence type="ECO:0000313" key="2">
    <source>
        <dbReference type="EMBL" id="SVB90053.1"/>
    </source>
</evidence>
<dbReference type="Gene3D" id="2.30.40.10">
    <property type="entry name" value="Urease, subunit C, domain 1"/>
    <property type="match status" value="1"/>
</dbReference>
<dbReference type="PANTHER" id="PTHR22642:SF2">
    <property type="entry name" value="PROTEIN LONG AFTER FAR-RED 3"/>
    <property type="match status" value="1"/>
</dbReference>
<sequence length="263" mass="27998">MVNPAISCSAAAGTLLILALSGCQQQAAELVLQGGMIYTIRADQPIAEAIVVSAGKIVFVGDEATAATYIGSDTEVVDLEGRLLLPGLIDAHLHPLGGAVKELYQCNFPFSADPELVRETIADCVENRPEAVWITGGQWDSGFFERFEMLSPRSFLDEVSGDAAILLSDDSGHNAWVNSKALELAKVFAGTPDPTGGTIVREQDGTPNGILLETAQNLVFSVVPRYSDKQFVEAARWFSDYANAYGITAAKAAAIEEEEMAGL</sequence>
<dbReference type="Gene3D" id="3.10.310.70">
    <property type="match status" value="1"/>
</dbReference>
<dbReference type="Pfam" id="PF07969">
    <property type="entry name" value="Amidohydro_3"/>
    <property type="match status" value="1"/>
</dbReference>
<organism evidence="2">
    <name type="scientific">marine metagenome</name>
    <dbReference type="NCBI Taxonomy" id="408172"/>
    <lineage>
        <taxon>unclassified sequences</taxon>
        <taxon>metagenomes</taxon>
        <taxon>ecological metagenomes</taxon>
    </lineage>
</organism>
<dbReference type="AlphaFoldDB" id="A0A382HTU9"/>
<dbReference type="EMBL" id="UINC01062945">
    <property type="protein sequence ID" value="SVB90053.1"/>
    <property type="molecule type" value="Genomic_DNA"/>
</dbReference>
<accession>A0A382HTU9</accession>
<gene>
    <name evidence="2" type="ORF">METZ01_LOCUS242907</name>
</gene>
<dbReference type="PANTHER" id="PTHR22642">
    <property type="entry name" value="IMIDAZOLONEPROPIONASE"/>
    <property type="match status" value="1"/>
</dbReference>
<dbReference type="InterPro" id="IPR011059">
    <property type="entry name" value="Metal-dep_hydrolase_composite"/>
</dbReference>
<evidence type="ECO:0000259" key="1">
    <source>
        <dbReference type="Pfam" id="PF07969"/>
    </source>
</evidence>
<proteinExistence type="predicted"/>
<dbReference type="SUPFAM" id="SSF51338">
    <property type="entry name" value="Composite domain of metallo-dependent hydrolases"/>
    <property type="match status" value="1"/>
</dbReference>
<name>A0A382HTU9_9ZZZZ</name>
<dbReference type="InterPro" id="IPR013108">
    <property type="entry name" value="Amidohydro_3"/>
</dbReference>
<feature type="domain" description="Amidohydrolase 3" evidence="1">
    <location>
        <begin position="75"/>
        <end position="250"/>
    </location>
</feature>
<dbReference type="GO" id="GO:0016810">
    <property type="term" value="F:hydrolase activity, acting on carbon-nitrogen (but not peptide) bonds"/>
    <property type="evidence" value="ECO:0007669"/>
    <property type="project" value="InterPro"/>
</dbReference>